<accession>A0A166BTR1</accession>
<proteinExistence type="predicted"/>
<dbReference type="CDD" id="cd06222">
    <property type="entry name" value="RNase_H_like"/>
    <property type="match status" value="1"/>
</dbReference>
<dbReference type="InterPro" id="IPR053151">
    <property type="entry name" value="RNase_H-like"/>
</dbReference>
<reference evidence="1" key="1">
    <citation type="journal article" date="2016" name="Nat. Genet.">
        <title>A high-quality carrot genome assembly provides new insights into carotenoid accumulation and asterid genome evolution.</title>
        <authorList>
            <person name="Iorizzo M."/>
            <person name="Ellison S."/>
            <person name="Senalik D."/>
            <person name="Zeng P."/>
            <person name="Satapoomin P."/>
            <person name="Huang J."/>
            <person name="Bowman M."/>
            <person name="Iovene M."/>
            <person name="Sanseverino W."/>
            <person name="Cavagnaro P."/>
            <person name="Yildiz M."/>
            <person name="Macko-Podgorni A."/>
            <person name="Moranska E."/>
            <person name="Grzebelus E."/>
            <person name="Grzebelus D."/>
            <person name="Ashrafi H."/>
            <person name="Zheng Z."/>
            <person name="Cheng S."/>
            <person name="Spooner D."/>
            <person name="Van Deynze A."/>
            <person name="Simon P."/>
        </authorList>
    </citation>
    <scope>NUCLEOTIDE SEQUENCE</scope>
    <source>
        <tissue evidence="1">Leaf</tissue>
    </source>
</reference>
<dbReference type="GO" id="GO:0004523">
    <property type="term" value="F:RNA-DNA hybrid ribonuclease activity"/>
    <property type="evidence" value="ECO:0007669"/>
    <property type="project" value="InterPro"/>
</dbReference>
<dbReference type="InterPro" id="IPR002156">
    <property type="entry name" value="RNaseH_domain"/>
</dbReference>
<name>A0A166BTR1_DAUCS</name>
<dbReference type="SUPFAM" id="SSF53098">
    <property type="entry name" value="Ribonuclease H-like"/>
    <property type="match status" value="1"/>
</dbReference>
<evidence type="ECO:0000313" key="2">
    <source>
        <dbReference type="Proteomes" id="UP000077755"/>
    </source>
</evidence>
<dbReference type="Pfam" id="PF13456">
    <property type="entry name" value="RVT_3"/>
    <property type="match status" value="1"/>
</dbReference>
<gene>
    <name evidence="1" type="ORF">DCAR_0313123</name>
</gene>
<dbReference type="Proteomes" id="UP000077755">
    <property type="component" value="Chromosome 3"/>
</dbReference>
<dbReference type="EMBL" id="CP093345">
    <property type="protein sequence ID" value="WOG93836.1"/>
    <property type="molecule type" value="Genomic_DNA"/>
</dbReference>
<dbReference type="Gramene" id="KZN02860">
    <property type="protein sequence ID" value="KZN02860"/>
    <property type="gene ID" value="DCAR_011616"/>
</dbReference>
<organism evidence="1 2">
    <name type="scientific">Daucus carota subsp. sativus</name>
    <name type="common">Carrot</name>
    <dbReference type="NCBI Taxonomy" id="79200"/>
    <lineage>
        <taxon>Eukaryota</taxon>
        <taxon>Viridiplantae</taxon>
        <taxon>Streptophyta</taxon>
        <taxon>Embryophyta</taxon>
        <taxon>Tracheophyta</taxon>
        <taxon>Spermatophyta</taxon>
        <taxon>Magnoliopsida</taxon>
        <taxon>eudicotyledons</taxon>
        <taxon>Gunneridae</taxon>
        <taxon>Pentapetalae</taxon>
        <taxon>asterids</taxon>
        <taxon>campanulids</taxon>
        <taxon>Apiales</taxon>
        <taxon>Apiaceae</taxon>
        <taxon>Apioideae</taxon>
        <taxon>Scandiceae</taxon>
        <taxon>Daucinae</taxon>
        <taxon>Daucus</taxon>
        <taxon>Daucus sect. Daucus</taxon>
    </lineage>
</organism>
<protein>
    <submittedName>
        <fullName evidence="1">Uncharacterized protein</fullName>
    </submittedName>
</protein>
<dbReference type="GO" id="GO:0003676">
    <property type="term" value="F:nucleic acid binding"/>
    <property type="evidence" value="ECO:0007669"/>
    <property type="project" value="InterPro"/>
</dbReference>
<dbReference type="InterPro" id="IPR044730">
    <property type="entry name" value="RNase_H-like_dom_plant"/>
</dbReference>
<reference evidence="1" key="2">
    <citation type="submission" date="2022-03" db="EMBL/GenBank/DDBJ databases">
        <title>Draft title - Genomic analysis of global carrot germplasm unveils the trajectory of domestication and the origin of high carotenoid orange carrot.</title>
        <authorList>
            <person name="Iorizzo M."/>
            <person name="Ellison S."/>
            <person name="Senalik D."/>
            <person name="Macko-Podgorni A."/>
            <person name="Grzebelus D."/>
            <person name="Bostan H."/>
            <person name="Rolling W."/>
            <person name="Curaba J."/>
            <person name="Simon P."/>
        </authorList>
    </citation>
    <scope>NUCLEOTIDE SEQUENCE</scope>
    <source>
        <tissue evidence="1">Leaf</tissue>
    </source>
</reference>
<dbReference type="PANTHER" id="PTHR47723">
    <property type="entry name" value="OS05G0353850 PROTEIN"/>
    <property type="match status" value="1"/>
</dbReference>
<dbReference type="InterPro" id="IPR012337">
    <property type="entry name" value="RNaseH-like_sf"/>
</dbReference>
<dbReference type="PANTHER" id="PTHR47723:SF19">
    <property type="entry name" value="POLYNUCLEOTIDYL TRANSFERASE, RIBONUCLEASE H-LIKE SUPERFAMILY PROTEIN"/>
    <property type="match status" value="1"/>
</dbReference>
<sequence>MSTGPIFSFPLQTEIQLGWAVGIIIRRANGSLSSEIAGTIPNMNSIKKQLAAIHIGIKRAYEESCKNIIIAIDNLEAFGLLKFQHNGISTEARNIIQQMKILKQDKSWKCKIRYVYPRRNRVATYLALLGADLFFRLFLFFEPLGRAAEFIDMDIGLGFHDPRYQDVPGDEFETELLDQALEEGWGAPNGPGHATQFMNTVGIHGVQHAEIPGEMEIHDLIYEDKIEEQEEGDDPVVMTG</sequence>
<keyword evidence="2" id="KW-1185">Reference proteome</keyword>
<dbReference type="AlphaFoldDB" id="A0A166BTR1"/>
<evidence type="ECO:0000313" key="1">
    <source>
        <dbReference type="EMBL" id="WOG93836.1"/>
    </source>
</evidence>